<name>A0A512NDN1_9HYPH</name>
<organism evidence="2 3">
    <name type="scientific">Reyranella soli</name>
    <dbReference type="NCBI Taxonomy" id="1230389"/>
    <lineage>
        <taxon>Bacteria</taxon>
        <taxon>Pseudomonadati</taxon>
        <taxon>Pseudomonadota</taxon>
        <taxon>Alphaproteobacteria</taxon>
        <taxon>Hyphomicrobiales</taxon>
        <taxon>Reyranellaceae</taxon>
        <taxon>Reyranella</taxon>
    </lineage>
</organism>
<dbReference type="NCBIfam" id="TIGR01414">
    <property type="entry name" value="autotrans_barl"/>
    <property type="match status" value="1"/>
</dbReference>
<evidence type="ECO:0000259" key="1">
    <source>
        <dbReference type="PROSITE" id="PS51208"/>
    </source>
</evidence>
<keyword evidence="3" id="KW-1185">Reference proteome</keyword>
<dbReference type="Gene3D" id="2.40.128.130">
    <property type="entry name" value="Autotransporter beta-domain"/>
    <property type="match status" value="1"/>
</dbReference>
<dbReference type="InterPro" id="IPR005546">
    <property type="entry name" value="Autotransporte_beta"/>
</dbReference>
<comment type="caution">
    <text evidence="2">The sequence shown here is derived from an EMBL/GenBank/DDBJ whole genome shotgun (WGS) entry which is preliminary data.</text>
</comment>
<protein>
    <recommendedName>
        <fullName evidence="1">Autotransporter domain-containing protein</fullName>
    </recommendedName>
</protein>
<dbReference type="SMART" id="SM00869">
    <property type="entry name" value="Autotransporter"/>
    <property type="match status" value="1"/>
</dbReference>
<dbReference type="Proteomes" id="UP000321058">
    <property type="component" value="Unassembled WGS sequence"/>
</dbReference>
<dbReference type="AlphaFoldDB" id="A0A512NDN1"/>
<sequence>MPWLGGHVCLGLLLATAMMPLAYGQNGTWLSSPGSSDFNTGSNWSSGTIPTGTATFGASSITTLTQSNGITIGAFQFNAGAPAYTFNVGTSRIQFTGAGIINNSSNAPTFTFSSVGVISPEIIFDGAGTSAGNAVIINNGGNAIATLRFRNGATAGNATITGNGPGSSIRFNNASLGDATIIANNGSSTNISDSTSGNATLIANAGGSNDFTFTSGSGATFNGPVRLITNAGAWTNFNILNVTVGSIEGAGTYNLGPASFTASTNLTVGINNLSTTVSGRIDGNLGMVGASLTKIGTGTLTLSGTGIIPAGTTVSGGGFNLTGTLTSNVAVGSAGTFRGNGTLTGNLNNSGTLAPGNIGSTLTVSGNLVHNSGATYQVGANPAGQSDRVNVGGIATLNGGTVQVVAASGTYAASTTYTIVNATGGVSGTFSSVNSNLAFLTPSLTYDANNAYLTLTTNFANNALTFNQSTTGNVLNVIAPTATSDMLTVLGALSTVSSAQAAYVLRSISGQNLSSFSTTMVQTAQMFMNNLASQAGSAGGGNRVMMAEACDVACEDATPAQWGAWGGAVGGLGTIGAGQSVGAVTYNAGGFAAGVDRRFGPNFLAGVAVGFTTGTQWVSGFDGKGTSDTYQVGLYGSFTQDKFYLDGMAGYGYAYNQSWRNILIPGLQPRTAMGQAGANQFFGQLEAGYRFDIGGAAQPYITPFARLQGYTATQNGYIETGAQSLNLNVASATTNSLRSVLGAVLGADMNVGWRSPIIGQLRLGWSHEYANVDRPVTAAFAGASAVPFTTYGVSPTRDGVLLGLSANTDVADGTALYLRYEGTISGQDSAHAMTIGVRVIW</sequence>
<dbReference type="Pfam" id="PF03797">
    <property type="entry name" value="Autotransporter"/>
    <property type="match status" value="1"/>
</dbReference>
<evidence type="ECO:0000313" key="2">
    <source>
        <dbReference type="EMBL" id="GEP57042.1"/>
    </source>
</evidence>
<feature type="domain" description="Autotransporter" evidence="1">
    <location>
        <begin position="557"/>
        <end position="841"/>
    </location>
</feature>
<dbReference type="InterPro" id="IPR011050">
    <property type="entry name" value="Pectin_lyase_fold/virulence"/>
</dbReference>
<dbReference type="GO" id="GO:0019867">
    <property type="term" value="C:outer membrane"/>
    <property type="evidence" value="ECO:0007669"/>
    <property type="project" value="InterPro"/>
</dbReference>
<evidence type="ECO:0000313" key="3">
    <source>
        <dbReference type="Proteomes" id="UP000321058"/>
    </source>
</evidence>
<dbReference type="InterPro" id="IPR036709">
    <property type="entry name" value="Autotransporte_beta_dom_sf"/>
</dbReference>
<dbReference type="InterPro" id="IPR006315">
    <property type="entry name" value="OM_autotransptr_brl_dom"/>
</dbReference>
<dbReference type="PROSITE" id="PS51208">
    <property type="entry name" value="AUTOTRANSPORTER"/>
    <property type="match status" value="1"/>
</dbReference>
<accession>A0A512NDN1</accession>
<reference evidence="2 3" key="1">
    <citation type="submission" date="2019-07" db="EMBL/GenBank/DDBJ databases">
        <title>Whole genome shotgun sequence of Reyranella soli NBRC 108950.</title>
        <authorList>
            <person name="Hosoyama A."/>
            <person name="Uohara A."/>
            <person name="Ohji S."/>
            <person name="Ichikawa N."/>
        </authorList>
    </citation>
    <scope>NUCLEOTIDE SEQUENCE [LARGE SCALE GENOMIC DNA]</scope>
    <source>
        <strain evidence="2 3">NBRC 108950</strain>
    </source>
</reference>
<proteinExistence type="predicted"/>
<dbReference type="EMBL" id="BKAJ01000074">
    <property type="protein sequence ID" value="GEP57042.1"/>
    <property type="molecule type" value="Genomic_DNA"/>
</dbReference>
<dbReference type="SUPFAM" id="SSF51126">
    <property type="entry name" value="Pectin lyase-like"/>
    <property type="match status" value="1"/>
</dbReference>
<dbReference type="SUPFAM" id="SSF103515">
    <property type="entry name" value="Autotransporter"/>
    <property type="match status" value="1"/>
</dbReference>
<gene>
    <name evidence="2" type="ORF">RSO01_42080</name>
</gene>